<accession>A0A0N5CVA8</accession>
<evidence type="ECO:0000313" key="5">
    <source>
        <dbReference type="Proteomes" id="UP000276776"/>
    </source>
</evidence>
<gene>
    <name evidence="4" type="ORF">TCLT_LOCUS4227</name>
</gene>
<sequence>MLLFYLLVCSIYVSESGIITLRLPDEINTDLPNETAAEQFERSDRNGDKKLSFDEFLHLDLPYEIMKKYEFQQIDKNYNGFVSRSEYDAVRDDEEVNERRAQYFDQIYAEFDKDSDKKLSVVEVKNILAQRYALKPNGKFMSIFSLFDKNRNGGLELSEYVKFESDVPFEEMEPLDNTKETSETAIKKNLLMHKKAKSLIKY</sequence>
<dbReference type="Proteomes" id="UP000276776">
    <property type="component" value="Unassembled WGS sequence"/>
</dbReference>
<reference evidence="6" key="1">
    <citation type="submission" date="2017-02" db="UniProtKB">
        <authorList>
            <consortium name="WormBaseParasite"/>
        </authorList>
    </citation>
    <scope>IDENTIFICATION</scope>
</reference>
<keyword evidence="1" id="KW-0106">Calcium</keyword>
<dbReference type="PROSITE" id="PS50222">
    <property type="entry name" value="EF_HAND_2"/>
    <property type="match status" value="2"/>
</dbReference>
<dbReference type="EMBL" id="UYYF01004280">
    <property type="protein sequence ID" value="VDN01306.1"/>
    <property type="molecule type" value="Genomic_DNA"/>
</dbReference>
<dbReference type="GO" id="GO:0005509">
    <property type="term" value="F:calcium ion binding"/>
    <property type="evidence" value="ECO:0007669"/>
    <property type="project" value="InterPro"/>
</dbReference>
<evidence type="ECO:0000313" key="4">
    <source>
        <dbReference type="EMBL" id="VDN01306.1"/>
    </source>
</evidence>
<proteinExistence type="predicted"/>
<keyword evidence="5" id="KW-1185">Reference proteome</keyword>
<dbReference type="SMART" id="SM00054">
    <property type="entry name" value="EFh"/>
    <property type="match status" value="3"/>
</dbReference>
<keyword evidence="2" id="KW-0732">Signal</keyword>
<dbReference type="OrthoDB" id="293868at2759"/>
<dbReference type="WBParaSite" id="TCLT_0000423801-mRNA-1">
    <property type="protein sequence ID" value="TCLT_0000423801-mRNA-1"/>
    <property type="gene ID" value="TCLT_0000423801"/>
</dbReference>
<dbReference type="PROSITE" id="PS00018">
    <property type="entry name" value="EF_HAND_1"/>
    <property type="match status" value="2"/>
</dbReference>
<dbReference type="InterPro" id="IPR018247">
    <property type="entry name" value="EF_Hand_1_Ca_BS"/>
</dbReference>
<dbReference type="Pfam" id="PF13202">
    <property type="entry name" value="EF-hand_5"/>
    <property type="match status" value="1"/>
</dbReference>
<evidence type="ECO:0000259" key="3">
    <source>
        <dbReference type="PROSITE" id="PS50222"/>
    </source>
</evidence>
<dbReference type="SUPFAM" id="SSF47473">
    <property type="entry name" value="EF-hand"/>
    <property type="match status" value="1"/>
</dbReference>
<feature type="chain" id="PRO_5043126371" evidence="2">
    <location>
        <begin position="17"/>
        <end position="202"/>
    </location>
</feature>
<dbReference type="InterPro" id="IPR011992">
    <property type="entry name" value="EF-hand-dom_pair"/>
</dbReference>
<feature type="signal peptide" evidence="2">
    <location>
        <begin position="1"/>
        <end position="16"/>
    </location>
</feature>
<evidence type="ECO:0000313" key="6">
    <source>
        <dbReference type="WBParaSite" id="TCLT_0000423801-mRNA-1"/>
    </source>
</evidence>
<dbReference type="PANTHER" id="PTHR10827:SF52">
    <property type="entry name" value="IP16409P"/>
    <property type="match status" value="1"/>
</dbReference>
<dbReference type="PANTHER" id="PTHR10827">
    <property type="entry name" value="RETICULOCALBIN"/>
    <property type="match status" value="1"/>
</dbReference>
<dbReference type="Gene3D" id="1.10.238.10">
    <property type="entry name" value="EF-hand"/>
    <property type="match status" value="2"/>
</dbReference>
<feature type="domain" description="EF-hand" evidence="3">
    <location>
        <begin position="99"/>
        <end position="134"/>
    </location>
</feature>
<protein>
    <submittedName>
        <fullName evidence="6">EF-hand domain-containing protein</fullName>
    </submittedName>
</protein>
<feature type="domain" description="EF-hand" evidence="3">
    <location>
        <begin position="31"/>
        <end position="66"/>
    </location>
</feature>
<name>A0A0N5CVA8_THECL</name>
<dbReference type="STRING" id="103827.A0A0N5CVA8"/>
<organism evidence="6">
    <name type="scientific">Thelazia callipaeda</name>
    <name type="common">Oriental eyeworm</name>
    <name type="synonym">Parasitic nematode</name>
    <dbReference type="NCBI Taxonomy" id="103827"/>
    <lineage>
        <taxon>Eukaryota</taxon>
        <taxon>Metazoa</taxon>
        <taxon>Ecdysozoa</taxon>
        <taxon>Nematoda</taxon>
        <taxon>Chromadorea</taxon>
        <taxon>Rhabditida</taxon>
        <taxon>Spirurina</taxon>
        <taxon>Spiruromorpha</taxon>
        <taxon>Thelazioidea</taxon>
        <taxon>Thelaziidae</taxon>
        <taxon>Thelazia</taxon>
    </lineage>
</organism>
<evidence type="ECO:0000256" key="2">
    <source>
        <dbReference type="SAM" id="SignalP"/>
    </source>
</evidence>
<dbReference type="OMA" id="IMKKYEF"/>
<dbReference type="AlphaFoldDB" id="A0A0N5CVA8"/>
<evidence type="ECO:0000256" key="1">
    <source>
        <dbReference type="ARBA" id="ARBA00022837"/>
    </source>
</evidence>
<reference evidence="4 5" key="2">
    <citation type="submission" date="2018-11" db="EMBL/GenBank/DDBJ databases">
        <authorList>
            <consortium name="Pathogen Informatics"/>
        </authorList>
    </citation>
    <scope>NUCLEOTIDE SEQUENCE [LARGE SCALE GENOMIC DNA]</scope>
</reference>
<dbReference type="GO" id="GO:0005783">
    <property type="term" value="C:endoplasmic reticulum"/>
    <property type="evidence" value="ECO:0007669"/>
    <property type="project" value="TreeGrafter"/>
</dbReference>
<dbReference type="InterPro" id="IPR002048">
    <property type="entry name" value="EF_hand_dom"/>
</dbReference>